<dbReference type="Gene3D" id="2.120.10.30">
    <property type="entry name" value="TolB, C-terminal domain"/>
    <property type="match status" value="1"/>
</dbReference>
<name>A0A6L7END6_9ACTN</name>
<feature type="signal peptide" evidence="2">
    <location>
        <begin position="1"/>
        <end position="22"/>
    </location>
</feature>
<dbReference type="PANTHER" id="PTHR19328:SF13">
    <property type="entry name" value="HIPL1 PROTEIN"/>
    <property type="match status" value="1"/>
</dbReference>
<feature type="compositionally biased region" description="Basic and acidic residues" evidence="1">
    <location>
        <begin position="363"/>
        <end position="376"/>
    </location>
</feature>
<dbReference type="Proteomes" id="UP000473325">
    <property type="component" value="Unassembled WGS sequence"/>
</dbReference>
<dbReference type="PROSITE" id="PS51257">
    <property type="entry name" value="PROKAR_LIPOPROTEIN"/>
    <property type="match status" value="1"/>
</dbReference>
<dbReference type="Pfam" id="PF07995">
    <property type="entry name" value="GSDH"/>
    <property type="match status" value="1"/>
</dbReference>
<organism evidence="4 5">
    <name type="scientific">Nocardioides flavescens</name>
    <dbReference type="NCBI Taxonomy" id="2691959"/>
    <lineage>
        <taxon>Bacteria</taxon>
        <taxon>Bacillati</taxon>
        <taxon>Actinomycetota</taxon>
        <taxon>Actinomycetes</taxon>
        <taxon>Propionibacteriales</taxon>
        <taxon>Nocardioidaceae</taxon>
        <taxon>Nocardioides</taxon>
    </lineage>
</organism>
<dbReference type="EMBL" id="WUEK01000001">
    <property type="protein sequence ID" value="MXG88160.1"/>
    <property type="molecule type" value="Genomic_DNA"/>
</dbReference>
<dbReference type="SUPFAM" id="SSF50952">
    <property type="entry name" value="Soluble quinoprotein glucose dehydrogenase"/>
    <property type="match status" value="1"/>
</dbReference>
<reference evidence="4 5" key="1">
    <citation type="submission" date="2019-12" db="EMBL/GenBank/DDBJ databases">
        <authorList>
            <person name="Kun Z."/>
        </authorList>
    </citation>
    <scope>NUCLEOTIDE SEQUENCE [LARGE SCALE GENOMIC DNA]</scope>
    <source>
        <strain evidence="4 5">YIM 123512</strain>
    </source>
</reference>
<dbReference type="RefSeq" id="WP_160874322.1">
    <property type="nucleotide sequence ID" value="NZ_WUEK01000001.1"/>
</dbReference>
<dbReference type="InterPro" id="IPR011042">
    <property type="entry name" value="6-blade_b-propeller_TolB-like"/>
</dbReference>
<evidence type="ECO:0000256" key="1">
    <source>
        <dbReference type="SAM" id="MobiDB-lite"/>
    </source>
</evidence>
<evidence type="ECO:0000313" key="5">
    <source>
        <dbReference type="Proteomes" id="UP000473325"/>
    </source>
</evidence>
<evidence type="ECO:0000313" key="4">
    <source>
        <dbReference type="EMBL" id="MXG88160.1"/>
    </source>
</evidence>
<evidence type="ECO:0000259" key="3">
    <source>
        <dbReference type="Pfam" id="PF07995"/>
    </source>
</evidence>
<accession>A0A6L7END6</accession>
<dbReference type="InterPro" id="IPR012938">
    <property type="entry name" value="Glc/Sorbosone_DH"/>
</dbReference>
<proteinExistence type="predicted"/>
<dbReference type="InterPro" id="IPR011041">
    <property type="entry name" value="Quinoprot_gluc/sorb_DH_b-prop"/>
</dbReference>
<keyword evidence="2" id="KW-0732">Signal</keyword>
<feature type="region of interest" description="Disordered" evidence="1">
    <location>
        <begin position="354"/>
        <end position="383"/>
    </location>
</feature>
<feature type="domain" description="Glucose/Sorbosone dehydrogenase" evidence="3">
    <location>
        <begin position="65"/>
        <end position="366"/>
    </location>
</feature>
<feature type="chain" id="PRO_5039148211" evidence="2">
    <location>
        <begin position="23"/>
        <end position="383"/>
    </location>
</feature>
<keyword evidence="5" id="KW-1185">Reference proteome</keyword>
<protein>
    <submittedName>
        <fullName evidence="4">PQQ-dependent sugar dehydrogenase</fullName>
    </submittedName>
</protein>
<evidence type="ECO:0000256" key="2">
    <source>
        <dbReference type="SAM" id="SignalP"/>
    </source>
</evidence>
<gene>
    <name evidence="4" type="ORF">GRQ65_01185</name>
</gene>
<dbReference type="PANTHER" id="PTHR19328">
    <property type="entry name" value="HEDGEHOG-INTERACTING PROTEIN"/>
    <property type="match status" value="1"/>
</dbReference>
<dbReference type="AlphaFoldDB" id="A0A6L7END6"/>
<sequence length="383" mass="38796">MRRPAVLAVGALLALAACSSGSGSEPDAGREIGVTVSAEPDVEPTASAGASGTAPRVVGTIATGLDAPWGLAFLPGGDAVLTERDTASVKVVAAGTGEVETVGTVGEAAPQGEGGLLGVAVSPSYDQDATLYFYVSSATDNRIVTATLRDGRLGPTTPILTGIPLGQIHDGGRLAFGPDGMLYASTGETGQPDLAQDPDSLAGKILRITPTGEPAPGNPSGTAVFSLGHRNVQGLAFDGDQLWASEFGASTSDELNRIDAGANYGWPAFEGTGGTADGFVDPQATWDTDSASPSGLAYADGALWMAALKGNRLWKIPVTSSSDGSGADQQAGTPEEYLVGDYGRLRTVVPAPDGTLWVTTSNRDGRGRPGPDDDRILQVSPTG</sequence>
<comment type="caution">
    <text evidence="4">The sequence shown here is derived from an EMBL/GenBank/DDBJ whole genome shotgun (WGS) entry which is preliminary data.</text>
</comment>